<evidence type="ECO:0000313" key="8">
    <source>
        <dbReference type="Proteomes" id="UP000261828"/>
    </source>
</evidence>
<evidence type="ECO:0000256" key="4">
    <source>
        <dbReference type="RuleBase" id="RU003915"/>
    </source>
</evidence>
<evidence type="ECO:0000313" key="7">
    <source>
        <dbReference type="EMBL" id="RDY57619.1"/>
    </source>
</evidence>
<keyword evidence="8" id="KW-1185">Reference proteome</keyword>
<name>A0A371JL13_9FLAO</name>
<gene>
    <name evidence="7" type="ORF">DX873_18005</name>
</gene>
<dbReference type="EMBL" id="QTJX01000008">
    <property type="protein sequence ID" value="RDY57619.1"/>
    <property type="molecule type" value="Genomic_DNA"/>
</dbReference>
<evidence type="ECO:0000256" key="2">
    <source>
        <dbReference type="ARBA" id="ARBA00023110"/>
    </source>
</evidence>
<protein>
    <recommendedName>
        <fullName evidence="4">Peptidyl-prolyl cis-trans isomerase</fullName>
        <ecNumber evidence="4">5.2.1.8</ecNumber>
    </recommendedName>
</protein>
<feature type="compositionally biased region" description="Acidic residues" evidence="5">
    <location>
        <begin position="288"/>
        <end position="302"/>
    </location>
</feature>
<dbReference type="EC" id="5.2.1.8" evidence="4"/>
<dbReference type="AlphaFoldDB" id="A0A371JL13"/>
<evidence type="ECO:0000256" key="1">
    <source>
        <dbReference type="ARBA" id="ARBA00000971"/>
    </source>
</evidence>
<comment type="similarity">
    <text evidence="4">Belongs to the FKBP-type PPIase family.</text>
</comment>
<feature type="region of interest" description="Disordered" evidence="5">
    <location>
        <begin position="242"/>
        <end position="302"/>
    </location>
</feature>
<dbReference type="InterPro" id="IPR001179">
    <property type="entry name" value="PPIase_FKBP_dom"/>
</dbReference>
<dbReference type="PROSITE" id="PS50059">
    <property type="entry name" value="FKBP_PPIASE"/>
    <property type="match status" value="1"/>
</dbReference>
<feature type="domain" description="PPIase FKBP-type" evidence="6">
    <location>
        <begin position="117"/>
        <end position="218"/>
    </location>
</feature>
<dbReference type="InterPro" id="IPR046357">
    <property type="entry name" value="PPIase_dom_sf"/>
</dbReference>
<evidence type="ECO:0000256" key="5">
    <source>
        <dbReference type="SAM" id="MobiDB-lite"/>
    </source>
</evidence>
<accession>A0A371JL13</accession>
<sequence>MSSCNNDDGGPDVISVPPRLLAEQVEEDEQEIREFLQTHFYNYEDFETPPVGFDFKIKIDTISGDNADKRPMMEDAQAFTIDVSSSHFGLSEEENDIAHTYYFIEVLEGQGESPTVADSVFVKFQGSLLDGSLFDESPTFLWQENPFTLRGYSNGIAQLTAGTTDQIIDNGDGTFDVVDKGMGIVVMPSGLAYFNQSPSNAIPAYSSLLFKVELGLFIKDTDNDGDGIPSILEDVDGNGYLFDDNTNADDEFSPLPNFRDPDDDGDGTSTRSEITDDQGNIILPYPDSDGDGTPDYLDPDTN</sequence>
<keyword evidence="2 3" id="KW-0697">Rotamase</keyword>
<dbReference type="SUPFAM" id="SSF54534">
    <property type="entry name" value="FKBP-like"/>
    <property type="match status" value="1"/>
</dbReference>
<comment type="catalytic activity">
    <reaction evidence="1 3 4">
        <text>[protein]-peptidylproline (omega=180) = [protein]-peptidylproline (omega=0)</text>
        <dbReference type="Rhea" id="RHEA:16237"/>
        <dbReference type="Rhea" id="RHEA-COMP:10747"/>
        <dbReference type="Rhea" id="RHEA-COMP:10748"/>
        <dbReference type="ChEBI" id="CHEBI:83833"/>
        <dbReference type="ChEBI" id="CHEBI:83834"/>
        <dbReference type="EC" id="5.2.1.8"/>
    </reaction>
</comment>
<organism evidence="7 8">
    <name type="scientific">Flagellimonas nanhaiensis</name>
    <dbReference type="NCBI Taxonomy" id="2292706"/>
    <lineage>
        <taxon>Bacteria</taxon>
        <taxon>Pseudomonadati</taxon>
        <taxon>Bacteroidota</taxon>
        <taxon>Flavobacteriia</taxon>
        <taxon>Flavobacteriales</taxon>
        <taxon>Flavobacteriaceae</taxon>
        <taxon>Flagellimonas</taxon>
    </lineage>
</organism>
<dbReference type="Proteomes" id="UP000261828">
    <property type="component" value="Unassembled WGS sequence"/>
</dbReference>
<keyword evidence="3 4" id="KW-0413">Isomerase</keyword>
<evidence type="ECO:0000259" key="6">
    <source>
        <dbReference type="PROSITE" id="PS50059"/>
    </source>
</evidence>
<evidence type="ECO:0000256" key="3">
    <source>
        <dbReference type="PROSITE-ProRule" id="PRU00277"/>
    </source>
</evidence>
<comment type="caution">
    <text evidence="7">The sequence shown here is derived from an EMBL/GenBank/DDBJ whole genome shotgun (WGS) entry which is preliminary data.</text>
</comment>
<proteinExistence type="inferred from homology"/>
<reference evidence="7 8" key="1">
    <citation type="submission" date="2018-08" db="EMBL/GenBank/DDBJ databases">
        <title>Muricauda nanhaiensis sp. nov., isolated from seawater of the South China Sea.</title>
        <authorList>
            <person name="Dang Y."/>
        </authorList>
    </citation>
    <scope>NUCLEOTIDE SEQUENCE [LARGE SCALE GENOMIC DNA]</scope>
    <source>
        <strain evidence="7 8">SM1704</strain>
    </source>
</reference>
<dbReference type="Gene3D" id="3.10.50.40">
    <property type="match status" value="1"/>
</dbReference>
<dbReference type="Pfam" id="PF00254">
    <property type="entry name" value="FKBP_C"/>
    <property type="match status" value="1"/>
</dbReference>
<dbReference type="GO" id="GO:0003755">
    <property type="term" value="F:peptidyl-prolyl cis-trans isomerase activity"/>
    <property type="evidence" value="ECO:0007669"/>
    <property type="project" value="UniProtKB-UniRule"/>
</dbReference>